<evidence type="ECO:0000256" key="5">
    <source>
        <dbReference type="ARBA" id="ARBA00022553"/>
    </source>
</evidence>
<keyword evidence="11" id="KW-1133">Transmembrane helix</keyword>
<evidence type="ECO:0000256" key="4">
    <source>
        <dbReference type="ARBA" id="ARBA00022475"/>
    </source>
</evidence>
<dbReference type="PROSITE" id="PS50109">
    <property type="entry name" value="HIS_KIN"/>
    <property type="match status" value="1"/>
</dbReference>
<dbReference type="RefSeq" id="WP_018573248.1">
    <property type="nucleotide sequence ID" value="NZ_CP065725.1"/>
</dbReference>
<evidence type="ECO:0000313" key="15">
    <source>
        <dbReference type="EMBL" id="SUA52427.1"/>
    </source>
</evidence>
<dbReference type="CDD" id="cd06225">
    <property type="entry name" value="HAMP"/>
    <property type="match status" value="1"/>
</dbReference>
<evidence type="ECO:0000256" key="7">
    <source>
        <dbReference type="ARBA" id="ARBA00022741"/>
    </source>
</evidence>
<dbReference type="OrthoDB" id="9804645at2"/>
<dbReference type="PRINTS" id="PR00344">
    <property type="entry name" value="BCTRLSENSOR"/>
</dbReference>
<protein>
    <recommendedName>
        <fullName evidence="3">histidine kinase</fullName>
        <ecNumber evidence="3">2.7.13.3</ecNumber>
    </recommendedName>
</protein>
<dbReference type="Proteomes" id="UP000594903">
    <property type="component" value="Chromosome"/>
</dbReference>
<evidence type="ECO:0000256" key="6">
    <source>
        <dbReference type="ARBA" id="ARBA00022679"/>
    </source>
</evidence>
<dbReference type="EMBL" id="UGSB01000001">
    <property type="protein sequence ID" value="SUA52427.1"/>
    <property type="molecule type" value="Genomic_DNA"/>
</dbReference>
<keyword evidence="9" id="KW-0067">ATP-binding</keyword>
<dbReference type="EMBL" id="CP065725">
    <property type="protein sequence ID" value="QPT40678.1"/>
    <property type="molecule type" value="Genomic_DNA"/>
</dbReference>
<evidence type="ECO:0000256" key="2">
    <source>
        <dbReference type="ARBA" id="ARBA00004651"/>
    </source>
</evidence>
<evidence type="ECO:0000313" key="14">
    <source>
        <dbReference type="EMBL" id="QPT40678.1"/>
    </source>
</evidence>
<dbReference type="InterPro" id="IPR036097">
    <property type="entry name" value="HisK_dim/P_sf"/>
</dbReference>
<dbReference type="PANTHER" id="PTHR44936:SF10">
    <property type="entry name" value="SENSOR PROTEIN RSTB"/>
    <property type="match status" value="1"/>
</dbReference>
<evidence type="ECO:0000313" key="17">
    <source>
        <dbReference type="Proteomes" id="UP000594903"/>
    </source>
</evidence>
<evidence type="ECO:0000256" key="3">
    <source>
        <dbReference type="ARBA" id="ARBA00012438"/>
    </source>
</evidence>
<feature type="transmembrane region" description="Helical" evidence="11">
    <location>
        <begin position="21"/>
        <end position="41"/>
    </location>
</feature>
<comment type="catalytic activity">
    <reaction evidence="1">
        <text>ATP + protein L-histidine = ADP + protein N-phospho-L-histidine.</text>
        <dbReference type="EC" id="2.7.13.3"/>
    </reaction>
</comment>
<dbReference type="CDD" id="cd00082">
    <property type="entry name" value="HisKA"/>
    <property type="match status" value="1"/>
</dbReference>
<feature type="domain" description="HAMP" evidence="13">
    <location>
        <begin position="213"/>
        <end position="264"/>
    </location>
</feature>
<dbReference type="SUPFAM" id="SSF55874">
    <property type="entry name" value="ATPase domain of HSP90 chaperone/DNA topoisomerase II/histidine kinase"/>
    <property type="match status" value="1"/>
</dbReference>
<evidence type="ECO:0000259" key="12">
    <source>
        <dbReference type="PROSITE" id="PS50109"/>
    </source>
</evidence>
<keyword evidence="5" id="KW-0597">Phosphoprotein</keyword>
<dbReference type="InterPro" id="IPR003661">
    <property type="entry name" value="HisK_dim/P_dom"/>
</dbReference>
<dbReference type="Pfam" id="PF02518">
    <property type="entry name" value="HATPase_c"/>
    <property type="match status" value="1"/>
</dbReference>
<dbReference type="SUPFAM" id="SSF47384">
    <property type="entry name" value="Homodimeric domain of signal transducing histidine kinase"/>
    <property type="match status" value="1"/>
</dbReference>
<organism evidence="15 16">
    <name type="scientific">Oligella ureolytica</name>
    <dbReference type="NCBI Taxonomy" id="90244"/>
    <lineage>
        <taxon>Bacteria</taxon>
        <taxon>Pseudomonadati</taxon>
        <taxon>Pseudomonadota</taxon>
        <taxon>Betaproteobacteria</taxon>
        <taxon>Burkholderiales</taxon>
        <taxon>Alcaligenaceae</taxon>
        <taxon>Oligella</taxon>
    </lineage>
</organism>
<keyword evidence="4" id="KW-1003">Cell membrane</keyword>
<dbReference type="Proteomes" id="UP000254603">
    <property type="component" value="Unassembled WGS sequence"/>
</dbReference>
<comment type="subcellular location">
    <subcellularLocation>
        <location evidence="2">Cell membrane</location>
        <topology evidence="2">Multi-pass membrane protein</topology>
    </subcellularLocation>
</comment>
<dbReference type="STRING" id="1122619.GCA_000373745_00063"/>
<dbReference type="EC" id="2.7.13.3" evidence="3"/>
<evidence type="ECO:0000313" key="16">
    <source>
        <dbReference type="Proteomes" id="UP000254603"/>
    </source>
</evidence>
<dbReference type="InterPro" id="IPR004358">
    <property type="entry name" value="Sig_transdc_His_kin-like_C"/>
</dbReference>
<gene>
    <name evidence="15" type="primary">envZ_2</name>
    <name evidence="14" type="ORF">I6G29_03630</name>
    <name evidence="15" type="ORF">NCTC11997_00777</name>
</gene>
<dbReference type="AlphaFoldDB" id="A0A378XF36"/>
<dbReference type="GO" id="GO:0005886">
    <property type="term" value="C:plasma membrane"/>
    <property type="evidence" value="ECO:0007669"/>
    <property type="project" value="UniProtKB-SubCell"/>
</dbReference>
<evidence type="ECO:0000256" key="8">
    <source>
        <dbReference type="ARBA" id="ARBA00022777"/>
    </source>
</evidence>
<feature type="domain" description="Histidine kinase" evidence="12">
    <location>
        <begin position="272"/>
        <end position="476"/>
    </location>
</feature>
<keyword evidence="8" id="KW-0418">Kinase</keyword>
<dbReference type="InterPro" id="IPR005467">
    <property type="entry name" value="His_kinase_dom"/>
</dbReference>
<dbReference type="SMART" id="SM00387">
    <property type="entry name" value="HATPase_c"/>
    <property type="match status" value="1"/>
</dbReference>
<reference evidence="15 16" key="1">
    <citation type="submission" date="2018-06" db="EMBL/GenBank/DDBJ databases">
        <authorList>
            <consortium name="Pathogen Informatics"/>
            <person name="Doyle S."/>
        </authorList>
    </citation>
    <scope>NUCLEOTIDE SEQUENCE [LARGE SCALE GENOMIC DNA]</scope>
    <source>
        <strain evidence="15 16">NCTC11997</strain>
    </source>
</reference>
<dbReference type="CDD" id="cd00075">
    <property type="entry name" value="HATPase"/>
    <property type="match status" value="1"/>
</dbReference>
<dbReference type="InterPro" id="IPR050980">
    <property type="entry name" value="2C_sensor_his_kinase"/>
</dbReference>
<feature type="transmembrane region" description="Helical" evidence="11">
    <location>
        <begin position="194"/>
        <end position="215"/>
    </location>
</feature>
<dbReference type="InterPro" id="IPR003660">
    <property type="entry name" value="HAMP_dom"/>
</dbReference>
<dbReference type="SUPFAM" id="SSF158472">
    <property type="entry name" value="HAMP domain-like"/>
    <property type="match status" value="1"/>
</dbReference>
<dbReference type="GO" id="GO:0005524">
    <property type="term" value="F:ATP binding"/>
    <property type="evidence" value="ECO:0007669"/>
    <property type="project" value="UniProtKB-KW"/>
</dbReference>
<feature type="compositionally biased region" description="Basic residues" evidence="10">
    <location>
        <begin position="106"/>
        <end position="125"/>
    </location>
</feature>
<dbReference type="Pfam" id="PF00672">
    <property type="entry name" value="HAMP"/>
    <property type="match status" value="1"/>
</dbReference>
<evidence type="ECO:0000256" key="11">
    <source>
        <dbReference type="SAM" id="Phobius"/>
    </source>
</evidence>
<sequence>MSNKLKKRFSLKKAWPFSLRFQTILLILFTIISVQMMNLYIAQELRESYSQNVIVNHLSSTIRVLRASLDNTPKERRKEFVHTASLGQWEYLERPLPQDSYTSWARGKRRHEGGRLEKPKRKPPHNKPSGLAKMVRQLNQEFNDGTRIALSRGERPALFISLVPTAEPGQLGQTRDWLVVPLNRIEAPDTSHLYLLWLAVSFALLVLSLCFSWYLTRPLTRLSQAVEQVAKGQTAYVKPSGPRETQQLGLQFNSMQHSLNESKEVQQTLLAGLPHDLKSPLARIWLRLEMTEDENLKEGMRKDLQEMQAIINQFITYVRGSDPTSYQLVSLDICQWLSERINSWQDAGADVQLLQLPTPESCAIKADKLALDRLLDNLIGNALKHGEAPVEVEARVMPDNKTLYISVSDHGKGIPAEQREEALRAFSRLDKARTKTGSVGLGLALVEQIVISHGGRLELNDHESGGLRVDIYFPLS</sequence>
<dbReference type="PANTHER" id="PTHR44936">
    <property type="entry name" value="SENSOR PROTEIN CREC"/>
    <property type="match status" value="1"/>
</dbReference>
<name>A0A378XF36_9BURK</name>
<dbReference type="Gene3D" id="3.30.565.10">
    <property type="entry name" value="Histidine kinase-like ATPase, C-terminal domain"/>
    <property type="match status" value="1"/>
</dbReference>
<accession>A0A378XF36</accession>
<dbReference type="SMART" id="SM00304">
    <property type="entry name" value="HAMP"/>
    <property type="match status" value="1"/>
</dbReference>
<evidence type="ECO:0000256" key="1">
    <source>
        <dbReference type="ARBA" id="ARBA00000085"/>
    </source>
</evidence>
<dbReference type="PROSITE" id="PS50885">
    <property type="entry name" value="HAMP"/>
    <property type="match status" value="1"/>
</dbReference>
<dbReference type="InterPro" id="IPR003594">
    <property type="entry name" value="HATPase_dom"/>
</dbReference>
<dbReference type="GO" id="GO:0000155">
    <property type="term" value="F:phosphorelay sensor kinase activity"/>
    <property type="evidence" value="ECO:0007669"/>
    <property type="project" value="InterPro"/>
</dbReference>
<feature type="region of interest" description="Disordered" evidence="10">
    <location>
        <begin position="103"/>
        <end position="130"/>
    </location>
</feature>
<evidence type="ECO:0000256" key="10">
    <source>
        <dbReference type="SAM" id="MobiDB-lite"/>
    </source>
</evidence>
<keyword evidence="7" id="KW-0547">Nucleotide-binding</keyword>
<dbReference type="InterPro" id="IPR036890">
    <property type="entry name" value="HATPase_C_sf"/>
</dbReference>
<proteinExistence type="predicted"/>
<reference evidence="14 17" key="2">
    <citation type="submission" date="2020-12" db="EMBL/GenBank/DDBJ databases">
        <title>FDA dAtabase for Regulatory Grade micrObial Sequences (FDA-ARGOS): Supporting development and validation of Infectious Disease Dx tests.</title>
        <authorList>
            <person name="Sproer C."/>
            <person name="Gronow S."/>
            <person name="Severitt S."/>
            <person name="Schroder I."/>
            <person name="Tallon L."/>
            <person name="Sadzewicz L."/>
            <person name="Zhao X."/>
            <person name="Boylan J."/>
            <person name="Ott S."/>
            <person name="Bowen H."/>
            <person name="Vavikolanu K."/>
            <person name="Mehta A."/>
            <person name="Aluvathingal J."/>
            <person name="Nadendla S."/>
            <person name="Lowell S."/>
            <person name="Myers T."/>
            <person name="Yan Y."/>
            <person name="Sichtig H."/>
        </authorList>
    </citation>
    <scope>NUCLEOTIDE SEQUENCE [LARGE SCALE GENOMIC DNA]</scope>
    <source>
        <strain evidence="14 17">FDAARGOS_872</strain>
    </source>
</reference>
<keyword evidence="17" id="KW-1185">Reference proteome</keyword>
<evidence type="ECO:0000256" key="9">
    <source>
        <dbReference type="ARBA" id="ARBA00022840"/>
    </source>
</evidence>
<keyword evidence="11" id="KW-0472">Membrane</keyword>
<dbReference type="SMART" id="SM00388">
    <property type="entry name" value="HisKA"/>
    <property type="match status" value="1"/>
</dbReference>
<dbReference type="Gene3D" id="1.10.287.130">
    <property type="match status" value="1"/>
</dbReference>
<evidence type="ECO:0000259" key="13">
    <source>
        <dbReference type="PROSITE" id="PS50885"/>
    </source>
</evidence>
<keyword evidence="11" id="KW-0812">Transmembrane</keyword>
<keyword evidence="6 15" id="KW-0808">Transferase</keyword>